<dbReference type="PRINTS" id="PR00207">
    <property type="entry name" value="FLAGELLIN"/>
</dbReference>
<feature type="domain" description="Flagellin C-terminal" evidence="5">
    <location>
        <begin position="434"/>
        <end position="518"/>
    </location>
</feature>
<dbReference type="Proteomes" id="UP000247555">
    <property type="component" value="Unassembled WGS sequence"/>
</dbReference>
<dbReference type="GO" id="GO:0009288">
    <property type="term" value="C:bacterial-type flagellum"/>
    <property type="evidence" value="ECO:0007669"/>
    <property type="project" value="UniProtKB-SubCell"/>
</dbReference>
<name>A0A318KDX8_9NEIS</name>
<comment type="caution">
    <text evidence="6">The sequence shown here is derived from an EMBL/GenBank/DDBJ whole genome shotgun (WGS) entry which is preliminary data.</text>
</comment>
<dbReference type="InterPro" id="IPR001029">
    <property type="entry name" value="Flagellin_N"/>
</dbReference>
<evidence type="ECO:0000259" key="5">
    <source>
        <dbReference type="Pfam" id="PF00700"/>
    </source>
</evidence>
<sequence length="520" mass="53762">MIVNSNANSLFSRRAINGTARPLEVATARLASGLRINVAADDVAGQAIAGRMTSQVNGLAQAKRNANDGVSMAQTAEGALQQSSDLLQRIRQLAVQSANGTNSNSDRLSLQAEVDQLVYEFDRVSKDTEFNTRKLLDGSSLNTNLHVGANSNQNITLGVRSTRAADLYSYTMGSEVTSVNSMQAAQTATSDGSISQRNRLQTQNLTVASKGMTGTVVLQAGTSAKEVASRINNALTNKQGLVSARAETYAMMTLSGTDTASIDFKLNGVSIQSYSSRSDMDLDDLVLSINSASSATRVVASKQQLAGGGFGVLLHAAEGDDISLQQVTVRTGSAGAIGTVGVQGMYDTGSTSGLANVGAAVSLIAGNATSNRNTTVGGRVLMISDAAFSLVHSAAGSTGGFSAYASTSIVACDKGPTLLQADISTTYGSNTTIGLVDAILGRISMYRASLGAMQNRLGATQEFLSSGGESISGARSRINDADFAQETANLARIQVTQQAGMAILAQANTAPQRALELLRG</sequence>
<evidence type="ECO:0000256" key="1">
    <source>
        <dbReference type="ARBA" id="ARBA00005709"/>
    </source>
</evidence>
<comment type="subcellular location">
    <subcellularLocation>
        <location evidence="3">Secreted</location>
    </subcellularLocation>
    <subcellularLocation>
        <location evidence="3">Bacterial flagellum</location>
    </subcellularLocation>
</comment>
<keyword evidence="6" id="KW-0969">Cilium</keyword>
<dbReference type="InterPro" id="IPR042187">
    <property type="entry name" value="Flagellin_C_sub2"/>
</dbReference>
<dbReference type="EMBL" id="QJKI01000033">
    <property type="protein sequence ID" value="PXX74110.1"/>
    <property type="molecule type" value="Genomic_DNA"/>
</dbReference>
<dbReference type="GO" id="GO:0005576">
    <property type="term" value="C:extracellular region"/>
    <property type="evidence" value="ECO:0007669"/>
    <property type="project" value="UniProtKB-SubCell"/>
</dbReference>
<dbReference type="RefSeq" id="WP_110392108.1">
    <property type="nucleotide sequence ID" value="NZ_QJKI01000033.1"/>
</dbReference>
<comment type="function">
    <text evidence="3">Flagellin is the subunit protein which polymerizes to form the filaments of bacterial flagella.</text>
</comment>
<dbReference type="GO" id="GO:0005198">
    <property type="term" value="F:structural molecule activity"/>
    <property type="evidence" value="ECO:0007669"/>
    <property type="project" value="UniProtKB-UniRule"/>
</dbReference>
<keyword evidence="6" id="KW-0966">Cell projection</keyword>
<gene>
    <name evidence="6" type="ORF">DFR34_13311</name>
</gene>
<comment type="similarity">
    <text evidence="1 3">Belongs to the bacterial flagellin family.</text>
</comment>
<evidence type="ECO:0000313" key="7">
    <source>
        <dbReference type="Proteomes" id="UP000247555"/>
    </source>
</evidence>
<keyword evidence="6" id="KW-0282">Flagellum</keyword>
<dbReference type="Pfam" id="PF00669">
    <property type="entry name" value="Flagellin_N"/>
    <property type="match status" value="1"/>
</dbReference>
<evidence type="ECO:0000256" key="3">
    <source>
        <dbReference type="RuleBase" id="RU362073"/>
    </source>
</evidence>
<dbReference type="PANTHER" id="PTHR42792:SF2">
    <property type="entry name" value="FLAGELLIN"/>
    <property type="match status" value="1"/>
</dbReference>
<organism evidence="6 7">
    <name type="scientific">Rivihabitans pingtungensis</name>
    <dbReference type="NCBI Taxonomy" id="1054498"/>
    <lineage>
        <taxon>Bacteria</taxon>
        <taxon>Pseudomonadati</taxon>
        <taxon>Pseudomonadota</taxon>
        <taxon>Betaproteobacteria</taxon>
        <taxon>Neisseriales</taxon>
        <taxon>Aquaspirillaceae</taxon>
        <taxon>Rivihabitans</taxon>
    </lineage>
</organism>
<accession>A0A318KDX8</accession>
<evidence type="ECO:0000313" key="6">
    <source>
        <dbReference type="EMBL" id="PXX74110.1"/>
    </source>
</evidence>
<dbReference type="SUPFAM" id="SSF64518">
    <property type="entry name" value="Phase 1 flagellin"/>
    <property type="match status" value="1"/>
</dbReference>
<evidence type="ECO:0000259" key="4">
    <source>
        <dbReference type="Pfam" id="PF00669"/>
    </source>
</evidence>
<dbReference type="InterPro" id="IPR046358">
    <property type="entry name" value="Flagellin_C"/>
</dbReference>
<dbReference type="Gene3D" id="2.30.220.10">
    <property type="entry name" value="f41 fragment of flagellin, C-terminal domain"/>
    <property type="match status" value="1"/>
</dbReference>
<dbReference type="Pfam" id="PF00700">
    <property type="entry name" value="Flagellin_C"/>
    <property type="match status" value="1"/>
</dbReference>
<dbReference type="PANTHER" id="PTHR42792">
    <property type="entry name" value="FLAGELLIN"/>
    <property type="match status" value="1"/>
</dbReference>
<proteinExistence type="inferred from homology"/>
<dbReference type="Gene3D" id="1.20.1330.10">
    <property type="entry name" value="f41 fragment of flagellin, N-terminal domain"/>
    <property type="match status" value="1"/>
</dbReference>
<dbReference type="Gene3D" id="2.170.280.10">
    <property type="entry name" value="f41 fragment of flagellin, middle domain"/>
    <property type="match status" value="1"/>
</dbReference>
<dbReference type="Gene3D" id="6.10.10.10">
    <property type="entry name" value="Flagellar export chaperone, C-terminal domain"/>
    <property type="match status" value="1"/>
</dbReference>
<keyword evidence="2 3" id="KW-0975">Bacterial flagellum</keyword>
<dbReference type="AlphaFoldDB" id="A0A318KDX8"/>
<feature type="domain" description="Flagellin N-terminal" evidence="4">
    <location>
        <begin position="3"/>
        <end position="139"/>
    </location>
</feature>
<dbReference type="OrthoDB" id="9796789at2"/>
<protein>
    <recommendedName>
        <fullName evidence="3">Flagellin</fullName>
    </recommendedName>
</protein>
<keyword evidence="3" id="KW-0964">Secreted</keyword>
<evidence type="ECO:0000256" key="2">
    <source>
        <dbReference type="ARBA" id="ARBA00023143"/>
    </source>
</evidence>
<dbReference type="InterPro" id="IPR001492">
    <property type="entry name" value="Flagellin"/>
</dbReference>
<keyword evidence="7" id="KW-1185">Reference proteome</keyword>
<reference evidence="6 7" key="1">
    <citation type="submission" date="2018-05" db="EMBL/GenBank/DDBJ databases">
        <title>Genomic Encyclopedia of Type Strains, Phase IV (KMG-IV): sequencing the most valuable type-strain genomes for metagenomic binning, comparative biology and taxonomic classification.</title>
        <authorList>
            <person name="Goeker M."/>
        </authorList>
    </citation>
    <scope>NUCLEOTIDE SEQUENCE [LARGE SCALE GENOMIC DNA]</scope>
    <source>
        <strain evidence="6 7">DSM 29661</strain>
    </source>
</reference>